<dbReference type="PROSITE" id="PS51071">
    <property type="entry name" value="HTH_RPIR"/>
    <property type="match status" value="1"/>
</dbReference>
<dbReference type="Proteomes" id="UP000527616">
    <property type="component" value="Unassembled WGS sequence"/>
</dbReference>
<reference evidence="6 7" key="1">
    <citation type="submission" date="2020-07" db="EMBL/GenBank/DDBJ databases">
        <title>Sequencing the genomes of 1000 actinobacteria strains.</title>
        <authorList>
            <person name="Klenk H.-P."/>
        </authorList>
    </citation>
    <scope>NUCLEOTIDE SEQUENCE [LARGE SCALE GENOMIC DNA]</scope>
    <source>
        <strain evidence="6 7">DSM 103164</strain>
    </source>
</reference>
<keyword evidence="7" id="KW-1185">Reference proteome</keyword>
<dbReference type="Pfam" id="PF01418">
    <property type="entry name" value="HTH_6"/>
    <property type="match status" value="1"/>
</dbReference>
<dbReference type="PROSITE" id="PS51464">
    <property type="entry name" value="SIS"/>
    <property type="match status" value="1"/>
</dbReference>
<dbReference type="InterPro" id="IPR046348">
    <property type="entry name" value="SIS_dom_sf"/>
</dbReference>
<dbReference type="GO" id="GO:0003677">
    <property type="term" value="F:DNA binding"/>
    <property type="evidence" value="ECO:0007669"/>
    <property type="project" value="UniProtKB-KW"/>
</dbReference>
<dbReference type="GO" id="GO:0003700">
    <property type="term" value="F:DNA-binding transcription factor activity"/>
    <property type="evidence" value="ECO:0007669"/>
    <property type="project" value="InterPro"/>
</dbReference>
<dbReference type="InterPro" id="IPR036388">
    <property type="entry name" value="WH-like_DNA-bd_sf"/>
</dbReference>
<dbReference type="SUPFAM" id="SSF46689">
    <property type="entry name" value="Homeodomain-like"/>
    <property type="match status" value="1"/>
</dbReference>
<dbReference type="SUPFAM" id="SSF53697">
    <property type="entry name" value="SIS domain"/>
    <property type="match status" value="1"/>
</dbReference>
<evidence type="ECO:0000259" key="4">
    <source>
        <dbReference type="PROSITE" id="PS51071"/>
    </source>
</evidence>
<dbReference type="GO" id="GO:0097367">
    <property type="term" value="F:carbohydrate derivative binding"/>
    <property type="evidence" value="ECO:0007669"/>
    <property type="project" value="InterPro"/>
</dbReference>
<organism evidence="6 7">
    <name type="scientific">Naumannella cuiyingiana</name>
    <dbReference type="NCBI Taxonomy" id="1347891"/>
    <lineage>
        <taxon>Bacteria</taxon>
        <taxon>Bacillati</taxon>
        <taxon>Actinomycetota</taxon>
        <taxon>Actinomycetes</taxon>
        <taxon>Propionibacteriales</taxon>
        <taxon>Propionibacteriaceae</taxon>
        <taxon>Naumannella</taxon>
    </lineage>
</organism>
<feature type="domain" description="SIS" evidence="5">
    <location>
        <begin position="123"/>
        <end position="263"/>
    </location>
</feature>
<evidence type="ECO:0000256" key="1">
    <source>
        <dbReference type="ARBA" id="ARBA00023015"/>
    </source>
</evidence>
<dbReference type="EMBL" id="JACBZS010000001">
    <property type="protein sequence ID" value="NYI71307.1"/>
    <property type="molecule type" value="Genomic_DNA"/>
</dbReference>
<dbReference type="PANTHER" id="PTHR30514:SF1">
    <property type="entry name" value="HTH-TYPE TRANSCRIPTIONAL REGULATOR HEXR-RELATED"/>
    <property type="match status" value="1"/>
</dbReference>
<dbReference type="InterPro" id="IPR035472">
    <property type="entry name" value="RpiR-like_SIS"/>
</dbReference>
<dbReference type="InterPro" id="IPR009057">
    <property type="entry name" value="Homeodomain-like_sf"/>
</dbReference>
<dbReference type="AlphaFoldDB" id="A0A7Z0D9J2"/>
<protein>
    <submittedName>
        <fullName evidence="6">DNA-binding MurR/RpiR family transcriptional regulator</fullName>
    </submittedName>
</protein>
<dbReference type="Gene3D" id="1.10.10.10">
    <property type="entry name" value="Winged helix-like DNA-binding domain superfamily/Winged helix DNA-binding domain"/>
    <property type="match status" value="1"/>
</dbReference>
<keyword evidence="2 6" id="KW-0238">DNA-binding</keyword>
<dbReference type="Pfam" id="PF01380">
    <property type="entry name" value="SIS"/>
    <property type="match status" value="1"/>
</dbReference>
<dbReference type="CDD" id="cd05013">
    <property type="entry name" value="SIS_RpiR"/>
    <property type="match status" value="1"/>
</dbReference>
<dbReference type="InterPro" id="IPR000281">
    <property type="entry name" value="HTH_RpiR"/>
</dbReference>
<sequence>MTKQPTAIARIQAALGSLVASERRVAEIVLADPRAVIGSTAAQLAARADTSATTVIRFARSVGFAGYQQLAIALAITEPTLESATPLESADTPIETLRKIATIGSQSLRKTAESVDPAALSAAVSAIAEARHVLAIGAALSAPVALDVAYRLNHLGISADAPADSQIQRIRAARLGPADVCLVFLHGGTYQPVIDLLHDAAATGATIVGVTSFVRTPLAELADHALVVGAGVVGAGVEAWASRLSFLAVADALVLSVINMNPGQHRASLARIQELVEGGGL</sequence>
<evidence type="ECO:0000256" key="3">
    <source>
        <dbReference type="ARBA" id="ARBA00023163"/>
    </source>
</evidence>
<dbReference type="InterPro" id="IPR001347">
    <property type="entry name" value="SIS_dom"/>
</dbReference>
<dbReference type="RefSeq" id="WP_179445148.1">
    <property type="nucleotide sequence ID" value="NZ_JACBZS010000001.1"/>
</dbReference>
<keyword evidence="1" id="KW-0805">Transcription regulation</keyword>
<name>A0A7Z0D9J2_9ACTN</name>
<dbReference type="PANTHER" id="PTHR30514">
    <property type="entry name" value="GLUCOKINASE"/>
    <property type="match status" value="1"/>
</dbReference>
<evidence type="ECO:0000259" key="5">
    <source>
        <dbReference type="PROSITE" id="PS51464"/>
    </source>
</evidence>
<dbReference type="InterPro" id="IPR047640">
    <property type="entry name" value="RpiR-like"/>
</dbReference>
<evidence type="ECO:0000313" key="6">
    <source>
        <dbReference type="EMBL" id="NYI71307.1"/>
    </source>
</evidence>
<feature type="domain" description="HTH rpiR-type" evidence="4">
    <location>
        <begin position="5"/>
        <end position="81"/>
    </location>
</feature>
<dbReference type="GO" id="GO:1901135">
    <property type="term" value="P:carbohydrate derivative metabolic process"/>
    <property type="evidence" value="ECO:0007669"/>
    <property type="project" value="InterPro"/>
</dbReference>
<evidence type="ECO:0000256" key="2">
    <source>
        <dbReference type="ARBA" id="ARBA00023125"/>
    </source>
</evidence>
<comment type="caution">
    <text evidence="6">The sequence shown here is derived from an EMBL/GenBank/DDBJ whole genome shotgun (WGS) entry which is preliminary data.</text>
</comment>
<gene>
    <name evidence="6" type="ORF">GGQ54_001867</name>
</gene>
<dbReference type="Gene3D" id="3.40.50.10490">
    <property type="entry name" value="Glucose-6-phosphate isomerase like protein, domain 1"/>
    <property type="match status" value="1"/>
</dbReference>
<accession>A0A7Z0D9J2</accession>
<keyword evidence="3" id="KW-0804">Transcription</keyword>
<proteinExistence type="predicted"/>
<evidence type="ECO:0000313" key="7">
    <source>
        <dbReference type="Proteomes" id="UP000527616"/>
    </source>
</evidence>